<dbReference type="SUPFAM" id="SSF52096">
    <property type="entry name" value="ClpP/crotonase"/>
    <property type="match status" value="1"/>
</dbReference>
<name>A0ABY9RK26_9BURK</name>
<dbReference type="InterPro" id="IPR005151">
    <property type="entry name" value="Tail-specific_protease"/>
</dbReference>
<evidence type="ECO:0000313" key="3">
    <source>
        <dbReference type="EMBL" id="WMW81015.1"/>
    </source>
</evidence>
<dbReference type="Gene3D" id="3.90.226.10">
    <property type="entry name" value="2-enoyl-CoA Hydratase, Chain A, domain 1"/>
    <property type="match status" value="1"/>
</dbReference>
<dbReference type="Pfam" id="PF03572">
    <property type="entry name" value="Peptidase_S41"/>
    <property type="match status" value="1"/>
</dbReference>
<dbReference type="NCBIfam" id="NF047558">
    <property type="entry name" value="TPR_END_plus"/>
    <property type="match status" value="1"/>
</dbReference>
<dbReference type="Gene3D" id="3.30.750.44">
    <property type="match status" value="1"/>
</dbReference>
<dbReference type="SMART" id="SM00245">
    <property type="entry name" value="TSPc"/>
    <property type="match status" value="1"/>
</dbReference>
<dbReference type="InterPro" id="IPR029045">
    <property type="entry name" value="ClpP/crotonase-like_dom_sf"/>
</dbReference>
<reference evidence="3" key="1">
    <citation type="submission" date="2023-09" db="EMBL/GenBank/DDBJ databases">
        <title>Undibacterium sp. 20NA77.5 isolated from freshwater.</title>
        <authorList>
            <person name="Le V."/>
            <person name="Ko S.-R."/>
            <person name="Ahn C.-Y."/>
            <person name="Oh H.-M."/>
        </authorList>
    </citation>
    <scope>NUCLEOTIDE SEQUENCE</scope>
    <source>
        <strain evidence="3">20NA77.5</strain>
    </source>
</reference>
<feature type="chain" id="PRO_5045623600" evidence="1">
    <location>
        <begin position="30"/>
        <end position="565"/>
    </location>
</feature>
<gene>
    <name evidence="3" type="ORF">RF679_01725</name>
</gene>
<evidence type="ECO:0000313" key="4">
    <source>
        <dbReference type="Proteomes" id="UP001181355"/>
    </source>
</evidence>
<accession>A0ABY9RK26</accession>
<dbReference type="PANTHER" id="PTHR32060:SF30">
    <property type="entry name" value="CARBOXY-TERMINAL PROCESSING PROTEASE CTPA"/>
    <property type="match status" value="1"/>
</dbReference>
<dbReference type="PANTHER" id="PTHR32060">
    <property type="entry name" value="TAIL-SPECIFIC PROTEASE"/>
    <property type="match status" value="1"/>
</dbReference>
<sequence length="565" mass="62437">MKFQLSAISIALSNCLLIGNAVIPHPAFAQSANTLSLEQRQKQAQEFDQASQEAIEKKNYLAAAELAIKGHQVIPNGGGLAYNAACAYALAGKTELAFQWLDHSLEAGYARLDHIQTDSDLESLRADPRWASYIGRVKESAKIQAALWDSSAWKTPFAEQLSEEERVAGLSKFWSEVKYNFIFTDTLKKLDWDAVYLKYLTRVKAATSTAEYYRILMEMCALLQDGHTNIAAPDQLYSSEFTVPPFRTRLIEGKIIITDVADAPLREQGIVRGVEVSRVNGVNAQDWARKHIAPIVSASTPQDLDSRIFGSQFLMGRKTDRLQVEFKDTTGKTWVSGVERVTYGKRNQGIERPGAFSWKMLDGEVAYVALNSFGDDTAANEYLKNFAEISKAKAIIFDVRENGGGSSTVGYKVLATLTDQATSSSHAETRDYKPSYRAWGRPDSNFNFNAWSFPAHGQFHFKGKVVVLTSPRTYSAAEDFAVAFDWMKRGVIIGEATGGSTGQPLSFTLPGGGSARVCTKKDTYPDGKEFVGVGVQPHKHVIPRLEDYRNGKDTVLDAALAYLKK</sequence>
<protein>
    <submittedName>
        <fullName evidence="3">S41 family peptidase</fullName>
    </submittedName>
</protein>
<organism evidence="3 4">
    <name type="scientific">Undibacterium cyanobacteriorum</name>
    <dbReference type="NCBI Taxonomy" id="3073561"/>
    <lineage>
        <taxon>Bacteria</taxon>
        <taxon>Pseudomonadati</taxon>
        <taxon>Pseudomonadota</taxon>
        <taxon>Betaproteobacteria</taxon>
        <taxon>Burkholderiales</taxon>
        <taxon>Oxalobacteraceae</taxon>
        <taxon>Undibacterium</taxon>
    </lineage>
</organism>
<evidence type="ECO:0000256" key="1">
    <source>
        <dbReference type="SAM" id="SignalP"/>
    </source>
</evidence>
<dbReference type="EMBL" id="CP133720">
    <property type="protein sequence ID" value="WMW81015.1"/>
    <property type="molecule type" value="Genomic_DNA"/>
</dbReference>
<dbReference type="Pfam" id="PF14684">
    <property type="entry name" value="Tricorn_C1"/>
    <property type="match status" value="1"/>
</dbReference>
<dbReference type="Proteomes" id="UP001181355">
    <property type="component" value="Chromosome"/>
</dbReference>
<dbReference type="RefSeq" id="WP_309482505.1">
    <property type="nucleotide sequence ID" value="NZ_CP133720.1"/>
</dbReference>
<evidence type="ECO:0000259" key="2">
    <source>
        <dbReference type="SMART" id="SM00245"/>
    </source>
</evidence>
<proteinExistence type="predicted"/>
<feature type="signal peptide" evidence="1">
    <location>
        <begin position="1"/>
        <end position="29"/>
    </location>
</feature>
<feature type="domain" description="Tail specific protease" evidence="2">
    <location>
        <begin position="337"/>
        <end position="543"/>
    </location>
</feature>
<dbReference type="CDD" id="cd07563">
    <property type="entry name" value="Peptidase_S41_IRBP"/>
    <property type="match status" value="1"/>
</dbReference>
<keyword evidence="4" id="KW-1185">Reference proteome</keyword>
<dbReference type="InterPro" id="IPR028204">
    <property type="entry name" value="Tricorn_C1"/>
</dbReference>
<keyword evidence="1" id="KW-0732">Signal</keyword>